<evidence type="ECO:0000313" key="6">
    <source>
        <dbReference type="Proteomes" id="UP000274922"/>
    </source>
</evidence>
<dbReference type="PANTHER" id="PTHR12687">
    <property type="entry name" value="NUCLEOLAR COMPLEX 2 AND RAD4-RELATED"/>
    <property type="match status" value="1"/>
</dbReference>
<evidence type="ECO:0000256" key="4">
    <source>
        <dbReference type="SAM" id="MobiDB-lite"/>
    </source>
</evidence>
<feature type="non-terminal residue" evidence="5">
    <location>
        <position position="1"/>
    </location>
</feature>
<evidence type="ECO:0000256" key="2">
    <source>
        <dbReference type="ARBA" id="ARBA00005907"/>
    </source>
</evidence>
<feature type="compositionally biased region" description="Acidic residues" evidence="4">
    <location>
        <begin position="58"/>
        <end position="78"/>
    </location>
</feature>
<organism evidence="5 6">
    <name type="scientific">Caulochytrium protostelioides</name>
    <dbReference type="NCBI Taxonomy" id="1555241"/>
    <lineage>
        <taxon>Eukaryota</taxon>
        <taxon>Fungi</taxon>
        <taxon>Fungi incertae sedis</taxon>
        <taxon>Chytridiomycota</taxon>
        <taxon>Chytridiomycota incertae sedis</taxon>
        <taxon>Chytridiomycetes</taxon>
        <taxon>Caulochytriales</taxon>
        <taxon>Caulochytriaceae</taxon>
        <taxon>Caulochytrium</taxon>
    </lineage>
</organism>
<keyword evidence="6" id="KW-1185">Reference proteome</keyword>
<dbReference type="GO" id="GO:0030690">
    <property type="term" value="C:Noc1p-Noc2p complex"/>
    <property type="evidence" value="ECO:0007669"/>
    <property type="project" value="TreeGrafter"/>
</dbReference>
<dbReference type="GO" id="GO:0030691">
    <property type="term" value="C:Noc2p-Noc3p complex"/>
    <property type="evidence" value="ECO:0007669"/>
    <property type="project" value="TreeGrafter"/>
</dbReference>
<dbReference type="InterPro" id="IPR005343">
    <property type="entry name" value="Noc2"/>
</dbReference>
<protein>
    <recommendedName>
        <fullName evidence="7">Noc2-domain-containing protein</fullName>
    </recommendedName>
</protein>
<feature type="non-terminal residue" evidence="5">
    <location>
        <position position="641"/>
    </location>
</feature>
<evidence type="ECO:0000256" key="1">
    <source>
        <dbReference type="ARBA" id="ARBA00004123"/>
    </source>
</evidence>
<dbReference type="Proteomes" id="UP000274922">
    <property type="component" value="Unassembled WGS sequence"/>
</dbReference>
<dbReference type="Pfam" id="PF03715">
    <property type="entry name" value="Noc2"/>
    <property type="match status" value="1"/>
</dbReference>
<proteinExistence type="inferred from homology"/>
<evidence type="ECO:0000313" key="5">
    <source>
        <dbReference type="EMBL" id="RKO99975.1"/>
    </source>
</evidence>
<dbReference type="PANTHER" id="PTHR12687:SF4">
    <property type="entry name" value="NUCLEOLAR COMPLEX PROTEIN 2 HOMOLOG"/>
    <property type="match status" value="1"/>
</dbReference>
<dbReference type="GO" id="GO:0005654">
    <property type="term" value="C:nucleoplasm"/>
    <property type="evidence" value="ECO:0007669"/>
    <property type="project" value="TreeGrafter"/>
</dbReference>
<comment type="similarity">
    <text evidence="2">Belongs to the NOC2 family.</text>
</comment>
<dbReference type="STRING" id="1555241.A0A4P9X4H0"/>
<evidence type="ECO:0000256" key="3">
    <source>
        <dbReference type="ARBA" id="ARBA00023242"/>
    </source>
</evidence>
<evidence type="ECO:0008006" key="7">
    <source>
        <dbReference type="Google" id="ProtNLM"/>
    </source>
</evidence>
<reference evidence="6" key="1">
    <citation type="journal article" date="2018" name="Nat. Microbiol.">
        <title>Leveraging single-cell genomics to expand the fungal tree of life.</title>
        <authorList>
            <person name="Ahrendt S.R."/>
            <person name="Quandt C.A."/>
            <person name="Ciobanu D."/>
            <person name="Clum A."/>
            <person name="Salamov A."/>
            <person name="Andreopoulos B."/>
            <person name="Cheng J.F."/>
            <person name="Woyke T."/>
            <person name="Pelin A."/>
            <person name="Henrissat B."/>
            <person name="Reynolds N.K."/>
            <person name="Benny G.L."/>
            <person name="Smith M.E."/>
            <person name="James T.Y."/>
            <person name="Grigoriev I.V."/>
        </authorList>
    </citation>
    <scope>NUCLEOTIDE SEQUENCE [LARGE SCALE GENOMIC DNA]</scope>
    <source>
        <strain evidence="6">ATCC 52028</strain>
    </source>
</reference>
<dbReference type="GO" id="GO:0005730">
    <property type="term" value="C:nucleolus"/>
    <property type="evidence" value="ECO:0007669"/>
    <property type="project" value="TreeGrafter"/>
</dbReference>
<feature type="region of interest" description="Disordered" evidence="4">
    <location>
        <begin position="1"/>
        <end position="79"/>
    </location>
</feature>
<dbReference type="GO" id="GO:0042273">
    <property type="term" value="P:ribosomal large subunit biogenesis"/>
    <property type="evidence" value="ECO:0007669"/>
    <property type="project" value="TreeGrafter"/>
</dbReference>
<feature type="compositionally biased region" description="Acidic residues" evidence="4">
    <location>
        <begin position="40"/>
        <end position="50"/>
    </location>
</feature>
<accession>A0A4P9X4H0</accession>
<feature type="compositionally biased region" description="Acidic residues" evidence="4">
    <location>
        <begin position="1"/>
        <end position="13"/>
    </location>
</feature>
<sequence>DEESDDAGMDSEDNMAHVEASDDENDDASSMGSFDAAGSDVEDGASDFDAGEAAIASDSEDDDEEDEQEFADEEDVDAEQAPLSADAHMAQLQKLAETDPEFYAFLAKNDKHLLEFQDQDDAEAEEAEEAEVLTKETVLQWRKQLEQCYRLPTLSRLVAAFQEAVKATVHKNAPNDGKPARFIIRDPKVANLTIAVARRTVSQVLSHHLKIKMPSTDSVSANKAVTLPAELPTWKRCRGVVRRYISSMTDLIRQSHSTALLTFLLRNPQDLGVYAVCFARLKQTFLEVVAQKWALGETAVRAHAFMALRRIAIMFPHHALGDVYKFMYKQFSLLTKKYDARNALDATFTMNCMVELNGLHPATTYRFGFGQIKKLAMLLRKAMHTQSGKEENKQSLAALYAWSTYQTVALWRHTLVTYIPLEDAADGLMSLLVYPLTQIALGIMKLKCSSRYLPMHANLLRELVALCQGTGVFIPLAPYAIAMINLVLARKNVTKSTLKPVPFHTTTRVANAYVGTVVYRQTVLNEASELLTDICGLQAHHIAFPEFVLPVMVQLRKMMKIDNPQAQIAVTKAVKPLLSKLRENADFINAKRKRVTFHPSDAEAVAAFELQLLEMGTPLGRHVQARQRVLERQREADEAAR</sequence>
<keyword evidence="3" id="KW-0539">Nucleus</keyword>
<dbReference type="AlphaFoldDB" id="A0A4P9X4H0"/>
<name>A0A4P9X4H0_9FUNG</name>
<gene>
    <name evidence="5" type="ORF">CXG81DRAFT_1439</name>
</gene>
<dbReference type="OrthoDB" id="10266662at2759"/>
<comment type="subcellular location">
    <subcellularLocation>
        <location evidence="1">Nucleus</location>
    </subcellularLocation>
</comment>
<dbReference type="EMBL" id="ML014243">
    <property type="protein sequence ID" value="RKO99975.1"/>
    <property type="molecule type" value="Genomic_DNA"/>
</dbReference>